<feature type="chain" id="PRO_5024970441" description="Streptomyces killer toxin-like beta/gamma crystallin domain-containing protein" evidence="1">
    <location>
        <begin position="45"/>
        <end position="139"/>
    </location>
</feature>
<evidence type="ECO:0008006" key="4">
    <source>
        <dbReference type="Google" id="ProtNLM"/>
    </source>
</evidence>
<protein>
    <recommendedName>
        <fullName evidence="4">Streptomyces killer toxin-like beta/gamma crystallin domain-containing protein</fullName>
    </recommendedName>
</protein>
<evidence type="ECO:0000313" key="2">
    <source>
        <dbReference type="EMBL" id="GFE06280.1"/>
    </source>
</evidence>
<dbReference type="EMBL" id="BLIN01000003">
    <property type="protein sequence ID" value="GFE06280.1"/>
    <property type="molecule type" value="Genomic_DNA"/>
</dbReference>
<reference evidence="2 3" key="1">
    <citation type="submission" date="2019-12" db="EMBL/GenBank/DDBJ databases">
        <title>Whole genome shotgun sequence of Streptomyces caniferus NBRC 15389.</title>
        <authorList>
            <person name="Ichikawa N."/>
            <person name="Kimura A."/>
            <person name="Kitahashi Y."/>
            <person name="Komaki H."/>
            <person name="Tamura T."/>
        </authorList>
    </citation>
    <scope>NUCLEOTIDE SEQUENCE [LARGE SCALE GENOMIC DNA]</scope>
    <source>
        <strain evidence="2 3">NBRC 15389</strain>
    </source>
</reference>
<dbReference type="Proteomes" id="UP000435837">
    <property type="component" value="Unassembled WGS sequence"/>
</dbReference>
<comment type="caution">
    <text evidence="2">The sequence shown here is derived from an EMBL/GenBank/DDBJ whole genome shotgun (WGS) entry which is preliminary data.</text>
</comment>
<organism evidence="2 3">
    <name type="scientific">Streptomyces caniferus</name>
    <dbReference type="NCBI Taxonomy" id="285557"/>
    <lineage>
        <taxon>Bacteria</taxon>
        <taxon>Bacillati</taxon>
        <taxon>Actinomycetota</taxon>
        <taxon>Actinomycetes</taxon>
        <taxon>Kitasatosporales</taxon>
        <taxon>Streptomycetaceae</taxon>
        <taxon>Streptomyces</taxon>
    </lineage>
</organism>
<gene>
    <name evidence="2" type="ORF">Scani_25480</name>
</gene>
<accession>A0A640S549</accession>
<name>A0A640S549_9ACTN</name>
<feature type="signal peptide" evidence="1">
    <location>
        <begin position="1"/>
        <end position="44"/>
    </location>
</feature>
<dbReference type="AlphaFoldDB" id="A0A640S549"/>
<keyword evidence="1" id="KW-0732">Signal</keyword>
<sequence>MTGRTTREAGPRMRHTKRSSACGAAALGLALAGAVLTAPSAAAAADNYISFEHNAGSLIDTCYEWKGPAGIESKNYCQHDRPIGTSWKGFFPAEATGATVTVYWTGGSKPLYINEADKNRCFKLEGTLVSGIHVLDVNC</sequence>
<evidence type="ECO:0000256" key="1">
    <source>
        <dbReference type="SAM" id="SignalP"/>
    </source>
</evidence>
<evidence type="ECO:0000313" key="3">
    <source>
        <dbReference type="Proteomes" id="UP000435837"/>
    </source>
</evidence>
<proteinExistence type="predicted"/>